<dbReference type="EMBL" id="CP034279">
    <property type="protein sequence ID" value="QGV82574.1"/>
    <property type="molecule type" value="Genomic_DNA"/>
</dbReference>
<feature type="region of interest" description="Disordered" evidence="4">
    <location>
        <begin position="1"/>
        <end position="72"/>
    </location>
</feature>
<name>A0A6I6FGZ0_9ACTN</name>
<evidence type="ECO:0000256" key="4">
    <source>
        <dbReference type="SAM" id="MobiDB-lite"/>
    </source>
</evidence>
<dbReference type="InterPro" id="IPR050097">
    <property type="entry name" value="Ferredoxin-NADP_redctase_2"/>
</dbReference>
<proteinExistence type="predicted"/>
<dbReference type="GO" id="GO:0004791">
    <property type="term" value="F:thioredoxin-disulfide reductase (NADPH) activity"/>
    <property type="evidence" value="ECO:0007669"/>
    <property type="project" value="UniProtKB-EC"/>
</dbReference>
<gene>
    <name evidence="6" type="ORF">EIZ62_10020</name>
</gene>
<dbReference type="SUPFAM" id="SSF51905">
    <property type="entry name" value="FAD/NAD(P)-binding domain"/>
    <property type="match status" value="1"/>
</dbReference>
<feature type="domain" description="FAD/NAD(P)-binding" evidence="5">
    <location>
        <begin position="154"/>
        <end position="435"/>
    </location>
</feature>
<feature type="compositionally biased region" description="Basic residues" evidence="4">
    <location>
        <begin position="25"/>
        <end position="50"/>
    </location>
</feature>
<dbReference type="KEGG" id="sfic:EIZ62_10020"/>
<reference evidence="6 7" key="1">
    <citation type="submission" date="2018-12" db="EMBL/GenBank/DDBJ databases">
        <title>Complete genome sequence of Streptomyces ficellus NRRL8067, the producer of ficellomycin, feldamycin and nojirimycin.</title>
        <authorList>
            <person name="Zhang H."/>
            <person name="Yue R."/>
            <person name="Liu Y."/>
            <person name="Li M."/>
            <person name="Mu H."/>
            <person name="Zhang J."/>
        </authorList>
    </citation>
    <scope>NUCLEOTIDE SEQUENCE [LARGE SCALE GENOMIC DNA]</scope>
    <source>
        <strain evidence="6 7">NRRL 8067</strain>
    </source>
</reference>
<evidence type="ECO:0000313" key="7">
    <source>
        <dbReference type="Proteomes" id="UP000422572"/>
    </source>
</evidence>
<evidence type="ECO:0000313" key="6">
    <source>
        <dbReference type="EMBL" id="QGV82574.1"/>
    </source>
</evidence>
<keyword evidence="1" id="KW-0285">Flavoprotein</keyword>
<evidence type="ECO:0000256" key="3">
    <source>
        <dbReference type="ARBA" id="ARBA00048132"/>
    </source>
</evidence>
<comment type="catalytic activity">
    <reaction evidence="3">
        <text>[thioredoxin]-dithiol + NADP(+) = [thioredoxin]-disulfide + NADPH + H(+)</text>
        <dbReference type="Rhea" id="RHEA:20345"/>
        <dbReference type="Rhea" id="RHEA-COMP:10698"/>
        <dbReference type="Rhea" id="RHEA-COMP:10700"/>
        <dbReference type="ChEBI" id="CHEBI:15378"/>
        <dbReference type="ChEBI" id="CHEBI:29950"/>
        <dbReference type="ChEBI" id="CHEBI:50058"/>
        <dbReference type="ChEBI" id="CHEBI:57783"/>
        <dbReference type="ChEBI" id="CHEBI:58349"/>
        <dbReference type="EC" id="1.8.1.9"/>
    </reaction>
</comment>
<keyword evidence="2" id="KW-0560">Oxidoreductase</keyword>
<organism evidence="6 7">
    <name type="scientific">Streptomyces ficellus</name>
    <dbReference type="NCBI Taxonomy" id="1977088"/>
    <lineage>
        <taxon>Bacteria</taxon>
        <taxon>Bacillati</taxon>
        <taxon>Actinomycetota</taxon>
        <taxon>Actinomycetes</taxon>
        <taxon>Kitasatosporales</taxon>
        <taxon>Streptomycetaceae</taxon>
        <taxon>Streptomyces</taxon>
    </lineage>
</organism>
<evidence type="ECO:0000256" key="1">
    <source>
        <dbReference type="ARBA" id="ARBA00022630"/>
    </source>
</evidence>
<dbReference type="InterPro" id="IPR036188">
    <property type="entry name" value="FAD/NAD-bd_sf"/>
</dbReference>
<protein>
    <submittedName>
        <fullName evidence="6">NAD(P)/FAD-dependent oxidoreductase</fullName>
    </submittedName>
</protein>
<dbReference type="AlphaFoldDB" id="A0A6I6FGZ0"/>
<dbReference type="PANTHER" id="PTHR48105">
    <property type="entry name" value="THIOREDOXIN REDUCTASE 1-RELATED-RELATED"/>
    <property type="match status" value="1"/>
</dbReference>
<dbReference type="Gene3D" id="3.50.50.60">
    <property type="entry name" value="FAD/NAD(P)-binding domain"/>
    <property type="match status" value="2"/>
</dbReference>
<dbReference type="OrthoDB" id="9786503at2"/>
<dbReference type="Proteomes" id="UP000422572">
    <property type="component" value="Chromosome"/>
</dbReference>
<evidence type="ECO:0000259" key="5">
    <source>
        <dbReference type="Pfam" id="PF07992"/>
    </source>
</evidence>
<dbReference type="Pfam" id="PF07992">
    <property type="entry name" value="Pyr_redox_2"/>
    <property type="match status" value="1"/>
</dbReference>
<dbReference type="PRINTS" id="PR00469">
    <property type="entry name" value="PNDRDTASEII"/>
</dbReference>
<dbReference type="InterPro" id="IPR023753">
    <property type="entry name" value="FAD/NAD-binding_dom"/>
</dbReference>
<sequence>MGGDRLRGRAGAAGGGAAAAPARAAGHRVHAAVLRLRRAPRAGRRPRRTAGRPVAAEPARHPPRPPRLGVGGAQQTGVLRRVHRGGRHRPAQPAGAAAGLRGGQGGVRGGVRGAQPPRVALHPDGRGAPARGPAAVGGVSGVHAAHRDAVDAVDVAVVGGGPAGLSAAIYLARYNRRVLVFDTGHGRSTHHQVNHNYLGFPGGIATVDLRGLAAEQLARYDNARIAHHLVTAVGGDAERGFALRSQGHVWRARAVLLATGVLDHFPHFPGWRSYVGRSMFWCITCDGYENRGRSILVVGHTDAAAGEAMQLHALTDRVRLLTNSHRDDISETFHRRLAKAGVEVVHDRIKEVEGADGQLRAVVTRGGLRLGLDALFSIQGATPETALARALGVRLNPAGYIVVDSEQKTSVPGVYAAGDVTSLHSHQVAAAVHEGAQAASAAHYFLHPPELKAD</sequence>
<evidence type="ECO:0000256" key="2">
    <source>
        <dbReference type="ARBA" id="ARBA00023002"/>
    </source>
</evidence>
<accession>A0A6I6FGZ0</accession>
<keyword evidence="7" id="KW-1185">Reference proteome</keyword>
<dbReference type="PRINTS" id="PR00368">
    <property type="entry name" value="FADPNR"/>
</dbReference>